<dbReference type="AlphaFoldDB" id="A0A8I1GED3"/>
<dbReference type="PANTHER" id="PTHR30332:SF17">
    <property type="entry name" value="TYPE IV PILIATION SYSTEM PROTEIN DR_0774-RELATED"/>
    <property type="match status" value="1"/>
</dbReference>
<dbReference type="InterPro" id="IPR004845">
    <property type="entry name" value="T2SS_GspD_CS"/>
</dbReference>
<dbReference type="EMBL" id="JAEMUK010000079">
    <property type="protein sequence ID" value="MBJ7544440.1"/>
    <property type="molecule type" value="Genomic_DNA"/>
</dbReference>
<dbReference type="InterPro" id="IPR004846">
    <property type="entry name" value="T2SS/T3SS_dom"/>
</dbReference>
<gene>
    <name evidence="5" type="ORF">JDN41_12870</name>
</gene>
<accession>A0A8I1GED3</accession>
<dbReference type="RefSeq" id="WP_052037135.1">
    <property type="nucleotide sequence ID" value="NZ_JAEMUK010000079.1"/>
</dbReference>
<dbReference type="Proteomes" id="UP000623250">
    <property type="component" value="Unassembled WGS sequence"/>
</dbReference>
<dbReference type="GO" id="GO:0015627">
    <property type="term" value="C:type II protein secretion system complex"/>
    <property type="evidence" value="ECO:0007669"/>
    <property type="project" value="TreeGrafter"/>
</dbReference>
<evidence type="ECO:0000313" key="5">
    <source>
        <dbReference type="EMBL" id="MBJ7544440.1"/>
    </source>
</evidence>
<evidence type="ECO:0000256" key="2">
    <source>
        <dbReference type="SAM" id="MobiDB-lite"/>
    </source>
</evidence>
<dbReference type="GO" id="GO:0009306">
    <property type="term" value="P:protein secretion"/>
    <property type="evidence" value="ECO:0007669"/>
    <property type="project" value="InterPro"/>
</dbReference>
<evidence type="ECO:0000256" key="1">
    <source>
        <dbReference type="RuleBase" id="RU004003"/>
    </source>
</evidence>
<organism evidence="5 6">
    <name type="scientific">Rhodomicrobium udaipurense</name>
    <dbReference type="NCBI Taxonomy" id="1202716"/>
    <lineage>
        <taxon>Bacteria</taxon>
        <taxon>Pseudomonadati</taxon>
        <taxon>Pseudomonadota</taxon>
        <taxon>Alphaproteobacteria</taxon>
        <taxon>Hyphomicrobiales</taxon>
        <taxon>Hyphomicrobiaceae</taxon>
        <taxon>Rhodomicrobium</taxon>
    </lineage>
</organism>
<evidence type="ECO:0000313" key="6">
    <source>
        <dbReference type="Proteomes" id="UP000623250"/>
    </source>
</evidence>
<protein>
    <submittedName>
        <fullName evidence="5">Type II and III secretion system protein family protein</fullName>
    </submittedName>
</protein>
<dbReference type="PANTHER" id="PTHR30332">
    <property type="entry name" value="PROBABLE GENERAL SECRETION PATHWAY PROTEIN D"/>
    <property type="match status" value="1"/>
</dbReference>
<keyword evidence="6" id="KW-1185">Reference proteome</keyword>
<evidence type="ECO:0000259" key="3">
    <source>
        <dbReference type="Pfam" id="PF00263"/>
    </source>
</evidence>
<evidence type="ECO:0000259" key="4">
    <source>
        <dbReference type="Pfam" id="PF13629"/>
    </source>
</evidence>
<dbReference type="PRINTS" id="PR00811">
    <property type="entry name" value="BCTERIALGSPD"/>
</dbReference>
<feature type="domain" description="Type II/III secretion system secretin-like" evidence="3">
    <location>
        <begin position="275"/>
        <end position="437"/>
    </location>
</feature>
<dbReference type="InterPro" id="IPR032789">
    <property type="entry name" value="T2SS-T3SS_pil_N"/>
</dbReference>
<sequence>MNGVGLMRVIQTWLAAASEKPKARAVIARGRRRNVWRAVLWCALCVCIGVQSSRAQNGQIEIQRRDFDRELRLSTSSGKLIQLQGGAGTMFIADPSIADIQLPSPDRVFIYGKKPGRTTFYALRQDGTQAETFTIIVTHNLADLNRLLRSQIDELKIQFVDTPQGLVIGGVVPTAEVAERVKTIANKLAGEGNTVISSLRVSGSMQVSIRVRIAEISRSVIKQLGVNWAAVGKSGAFTFGLASGSLSTAVNSSLQSAAAGGSIAKGANITTLVDALATQGLASILAEPTLTAVSGEKASFLAGGEFPVPVAQSATNNISVDYRKYGVSLDFTPVVISDRIISLNVKPEVSDISANGAVVMNNIQIPAITTRRAETTVQLGSGESLVLAGLIQNRFSTDVDKLPGLGDIPILGTLFRSSSFQKNESELIIIVTPYLVRPASSPNAFRLPTDSVEPSGDVDRILEGRLANSRTPAGSKPPVKLRGDPGFIYK</sequence>
<dbReference type="Pfam" id="PF00263">
    <property type="entry name" value="Secretin"/>
    <property type="match status" value="1"/>
</dbReference>
<comment type="caution">
    <text evidence="5">The sequence shown here is derived from an EMBL/GenBank/DDBJ whole genome shotgun (WGS) entry which is preliminary data.</text>
</comment>
<dbReference type="InterPro" id="IPR050810">
    <property type="entry name" value="Bact_Secretion_Sys_Channel"/>
</dbReference>
<feature type="region of interest" description="Disordered" evidence="2">
    <location>
        <begin position="467"/>
        <end position="490"/>
    </location>
</feature>
<dbReference type="PROSITE" id="PS00875">
    <property type="entry name" value="T2SP_D"/>
    <property type="match status" value="1"/>
</dbReference>
<proteinExistence type="inferred from homology"/>
<name>A0A8I1GED3_9HYPH</name>
<feature type="domain" description="Pilus formation protein N-terminal" evidence="4">
    <location>
        <begin position="69"/>
        <end position="138"/>
    </location>
</feature>
<dbReference type="PRINTS" id="PR01032">
    <property type="entry name" value="PHAGEIV"/>
</dbReference>
<comment type="similarity">
    <text evidence="1">Belongs to the bacterial secretin family.</text>
</comment>
<reference evidence="5 6" key="1">
    <citation type="submission" date="2020-12" db="EMBL/GenBank/DDBJ databases">
        <title>Revised draft genomes of Rhodomicrobium vannielii ATCC 17100 and Rhodomicrobium udaipurense JA643.</title>
        <authorList>
            <person name="Conners E.M."/>
            <person name="Davenport E.J."/>
            <person name="Bose A."/>
        </authorList>
    </citation>
    <scope>NUCLEOTIDE SEQUENCE [LARGE SCALE GENOMIC DNA]</scope>
    <source>
        <strain evidence="5 6">JA643</strain>
    </source>
</reference>
<dbReference type="InterPro" id="IPR001775">
    <property type="entry name" value="GspD/PilQ"/>
</dbReference>
<dbReference type="Pfam" id="PF13629">
    <property type="entry name" value="T2SS-T3SS_pil_N"/>
    <property type="match status" value="1"/>
</dbReference>